<dbReference type="OrthoDB" id="9811523at2"/>
<dbReference type="Pfam" id="PF13302">
    <property type="entry name" value="Acetyltransf_3"/>
    <property type="match status" value="1"/>
</dbReference>
<dbReference type="GeneID" id="48543124"/>
<protein>
    <submittedName>
        <fullName evidence="2">GNAT family N-acetyltransferase</fullName>
    </submittedName>
</protein>
<dbReference type="InterPro" id="IPR000182">
    <property type="entry name" value="GNAT_dom"/>
</dbReference>
<dbReference type="KEGG" id="emg:BBD33_07600"/>
<reference evidence="2 3" key="1">
    <citation type="submission" date="2016-11" db="EMBL/GenBank/DDBJ databases">
        <title>Genome sequence and comparative genomic analysis of clinical strain Elizabethkingia meningoseptica 61421 PRCM.</title>
        <authorList>
            <person name="Wang M."/>
            <person name="Hu S."/>
            <person name="Cao L."/>
            <person name="Jiang T."/>
            <person name="Zhou Y."/>
            <person name="Ming D."/>
        </authorList>
    </citation>
    <scope>NUCLEOTIDE SEQUENCE [LARGE SCALE GENOMIC DNA]</scope>
    <source>
        <strain evidence="2 3">61421 PRCM</strain>
    </source>
</reference>
<dbReference type="STRING" id="238.BBD35_09770"/>
<dbReference type="InterPro" id="IPR051531">
    <property type="entry name" value="N-acetyltransferase"/>
</dbReference>
<dbReference type="AlphaFoldDB" id="A0A1V3TWP9"/>
<evidence type="ECO:0000259" key="1">
    <source>
        <dbReference type="PROSITE" id="PS51186"/>
    </source>
</evidence>
<gene>
    <name evidence="2" type="ORF">BMF97_14285</name>
</gene>
<name>A0A1V3TWP9_ELIME</name>
<dbReference type="GO" id="GO:0016747">
    <property type="term" value="F:acyltransferase activity, transferring groups other than amino-acyl groups"/>
    <property type="evidence" value="ECO:0007669"/>
    <property type="project" value="InterPro"/>
</dbReference>
<dbReference type="InterPro" id="IPR016181">
    <property type="entry name" value="Acyl_CoA_acyltransferase"/>
</dbReference>
<dbReference type="PANTHER" id="PTHR43792">
    <property type="entry name" value="GNAT FAMILY, PUTATIVE (AFU_ORTHOLOGUE AFUA_3G00765)-RELATED-RELATED"/>
    <property type="match status" value="1"/>
</dbReference>
<dbReference type="PROSITE" id="PS51186">
    <property type="entry name" value="GNAT"/>
    <property type="match status" value="1"/>
</dbReference>
<keyword evidence="2" id="KW-0808">Transferase</keyword>
<feature type="domain" description="N-acetyltransferase" evidence="1">
    <location>
        <begin position="10"/>
        <end position="170"/>
    </location>
</feature>
<organism evidence="2 3">
    <name type="scientific">Elizabethkingia meningoseptica</name>
    <name type="common">Chryseobacterium meningosepticum</name>
    <dbReference type="NCBI Taxonomy" id="238"/>
    <lineage>
        <taxon>Bacteria</taxon>
        <taxon>Pseudomonadati</taxon>
        <taxon>Bacteroidota</taxon>
        <taxon>Flavobacteriia</taxon>
        <taxon>Flavobacteriales</taxon>
        <taxon>Weeksellaceae</taxon>
        <taxon>Elizabethkingia</taxon>
    </lineage>
</organism>
<comment type="caution">
    <text evidence="2">The sequence shown here is derived from an EMBL/GenBank/DDBJ whole genome shotgun (WGS) entry which is preliminary data.</text>
</comment>
<dbReference type="CDD" id="cd04301">
    <property type="entry name" value="NAT_SF"/>
    <property type="match status" value="1"/>
</dbReference>
<evidence type="ECO:0000313" key="3">
    <source>
        <dbReference type="Proteomes" id="UP000188947"/>
    </source>
</evidence>
<keyword evidence="3" id="KW-1185">Reference proteome</keyword>
<dbReference type="EMBL" id="MPOG01000016">
    <property type="protein sequence ID" value="OOH93600.1"/>
    <property type="molecule type" value="Genomic_DNA"/>
</dbReference>
<proteinExistence type="predicted"/>
<evidence type="ECO:0000313" key="2">
    <source>
        <dbReference type="EMBL" id="OOH93600.1"/>
    </source>
</evidence>
<dbReference type="Proteomes" id="UP000188947">
    <property type="component" value="Unassembled WGS sequence"/>
</dbReference>
<accession>A0A1V3TWP9</accession>
<sequence length="175" mass="20514">MFPVLITNRLRLTSLEDTDVESVFFLRSNEDVIRYIRKEPCKGIQEAYDHIQLLKTRQQENKSINWAIREKENAEMIGGICLWNFSDDRKTAEVGYDLKPSYHRKGLMSEALDAVIQYGFSEIHLDEIEAFTHRNNEASKSLLLKHGFVLNPERTDDGFPDNQIFELKRDKYKTN</sequence>
<dbReference type="RefSeq" id="WP_016198460.1">
    <property type="nucleotide sequence ID" value="NZ_CP014338.1"/>
</dbReference>
<dbReference type="Gene3D" id="3.40.630.30">
    <property type="match status" value="1"/>
</dbReference>
<dbReference type="eggNOG" id="COG1670">
    <property type="taxonomic scope" value="Bacteria"/>
</dbReference>
<dbReference type="SUPFAM" id="SSF55729">
    <property type="entry name" value="Acyl-CoA N-acyltransferases (Nat)"/>
    <property type="match status" value="1"/>
</dbReference>